<feature type="compositionally biased region" description="Polar residues" evidence="4">
    <location>
        <begin position="617"/>
        <end position="631"/>
    </location>
</feature>
<dbReference type="OrthoDB" id="5561659at2759"/>
<evidence type="ECO:0000256" key="4">
    <source>
        <dbReference type="SAM" id="MobiDB-lite"/>
    </source>
</evidence>
<keyword evidence="1" id="KW-0540">Nuclease</keyword>
<dbReference type="GO" id="GO:0036297">
    <property type="term" value="P:interstrand cross-link repair"/>
    <property type="evidence" value="ECO:0007669"/>
    <property type="project" value="TreeGrafter"/>
</dbReference>
<feature type="compositionally biased region" description="Low complexity" evidence="4">
    <location>
        <begin position="636"/>
        <end position="648"/>
    </location>
</feature>
<dbReference type="Proteomes" id="UP000503462">
    <property type="component" value="Chromosome 2"/>
</dbReference>
<dbReference type="AlphaFoldDB" id="A0A6H0XRY8"/>
<dbReference type="InterPro" id="IPR036866">
    <property type="entry name" value="RibonucZ/Hydroxyglut_hydro"/>
</dbReference>
<dbReference type="Pfam" id="PF23023">
    <property type="entry name" value="Anti-Pycsar_Apyc1"/>
    <property type="match status" value="1"/>
</dbReference>
<dbReference type="GO" id="GO:0035312">
    <property type="term" value="F:5'-3' DNA exonuclease activity"/>
    <property type="evidence" value="ECO:0007669"/>
    <property type="project" value="TreeGrafter"/>
</dbReference>
<proteinExistence type="predicted"/>
<keyword evidence="6" id="KW-1185">Reference proteome</keyword>
<evidence type="ECO:0000256" key="3">
    <source>
        <dbReference type="ARBA" id="ARBA00022839"/>
    </source>
</evidence>
<dbReference type="GO" id="GO:0003684">
    <property type="term" value="F:damaged DNA binding"/>
    <property type="evidence" value="ECO:0007669"/>
    <property type="project" value="TreeGrafter"/>
</dbReference>
<name>A0A6H0XRY8_9PEZI</name>
<evidence type="ECO:0000256" key="1">
    <source>
        <dbReference type="ARBA" id="ARBA00022722"/>
    </source>
</evidence>
<dbReference type="SUPFAM" id="SSF56281">
    <property type="entry name" value="Metallo-hydrolase/oxidoreductase"/>
    <property type="match status" value="1"/>
</dbReference>
<dbReference type="PANTHER" id="PTHR23240">
    <property type="entry name" value="DNA CROSS-LINK REPAIR PROTEIN PSO2/SNM1-RELATED"/>
    <property type="match status" value="1"/>
</dbReference>
<dbReference type="Gene3D" id="3.60.15.10">
    <property type="entry name" value="Ribonuclease Z/Hydroxyacylglutathione hydrolase-like"/>
    <property type="match status" value="1"/>
</dbReference>
<reference evidence="5 6" key="1">
    <citation type="journal article" date="2016" name="Sci. Rep.">
        <title>Peltaster fructicola genome reveals evolution from an invasive phytopathogen to an ectophytic parasite.</title>
        <authorList>
            <person name="Xu C."/>
            <person name="Chen H."/>
            <person name="Gleason M.L."/>
            <person name="Xu J.R."/>
            <person name="Liu H."/>
            <person name="Zhang R."/>
            <person name="Sun G."/>
        </authorList>
    </citation>
    <scope>NUCLEOTIDE SEQUENCE [LARGE SCALE GENOMIC DNA]</scope>
    <source>
        <strain evidence="5 6">LNHT1506</strain>
    </source>
</reference>
<keyword evidence="3" id="KW-0269">Exonuclease</keyword>
<dbReference type="GO" id="GO:0006303">
    <property type="term" value="P:double-strand break repair via nonhomologous end joining"/>
    <property type="evidence" value="ECO:0007669"/>
    <property type="project" value="TreeGrafter"/>
</dbReference>
<organism evidence="5 6">
    <name type="scientific">Peltaster fructicola</name>
    <dbReference type="NCBI Taxonomy" id="286661"/>
    <lineage>
        <taxon>Eukaryota</taxon>
        <taxon>Fungi</taxon>
        <taxon>Dikarya</taxon>
        <taxon>Ascomycota</taxon>
        <taxon>Pezizomycotina</taxon>
        <taxon>Dothideomycetes</taxon>
        <taxon>Dothideomycetes incertae sedis</taxon>
        <taxon>Peltaster</taxon>
    </lineage>
</organism>
<accession>A0A6H0XRY8</accession>
<evidence type="ECO:0000313" key="6">
    <source>
        <dbReference type="Proteomes" id="UP000503462"/>
    </source>
</evidence>
<protein>
    <submittedName>
        <fullName evidence="5">Uncharacterized protein</fullName>
    </submittedName>
</protein>
<evidence type="ECO:0000313" key="5">
    <source>
        <dbReference type="EMBL" id="QIW97420.1"/>
    </source>
</evidence>
<feature type="region of interest" description="Disordered" evidence="4">
    <location>
        <begin position="609"/>
        <end position="648"/>
    </location>
</feature>
<keyword evidence="2" id="KW-0378">Hydrolase</keyword>
<gene>
    <name evidence="5" type="ORF">AMS68_002938</name>
</gene>
<dbReference type="PANTHER" id="PTHR23240:SF8">
    <property type="entry name" value="PROTEIN ARTEMIS"/>
    <property type="match status" value="1"/>
</dbReference>
<dbReference type="GO" id="GO:0000723">
    <property type="term" value="P:telomere maintenance"/>
    <property type="evidence" value="ECO:0007669"/>
    <property type="project" value="TreeGrafter"/>
</dbReference>
<sequence length="684" mass="77292">MSTFDGRVKEFPDIRIDNFRVLPNETVPPLAFFLSHVHSDHLKGLEACKSLFIYCTPATKHMLLRLEKRSNRIHFAQGIREHREPTYAQLKRLLRPIPLETPTKIELAPGRSIRVTLFDANHCTGACVFLVEDEQHAILYTGDIRSEQWWVDSLVRQPLLLPYSCNNGGAPLKRLDCIYLDTTFATSLAPYKHFPSKRDGIHELLAAIAKYPADTMFYFNTWTFGYEEVWIALSGFLHSKIHVDDYRFRLYNAPVSGGPRTNDQGIQQDRWTSETDGPGQLIPQIHDRFPLIGYNLGNHFVQGCLTQEPARLHSCEYGTKCEIFEKEHVRILPIISRHDGVDIPENGAGGGHGDLDQLELDEIIMLQGLIEVCQERLQDRPVVLEHMESWLLSMLAGQDSPLLLDLATVHLRAENPTHPLDGEDDAWIPAIVRVVDEKRRAIETAKAGARKKSEDLRPDGLPRCITFPYSRHSSYEELRFVIKAFLPHEIYPCTVDEGWTESDSMERLFSDLYPPGKTFHHDGVVRRLIEQRKQIRRQRMQKSRELARVPAVFTHKVPSSSMPAVSKTDEHVVGSSNARQPVEPLRSRGLADDHGDLRHEVASSFVPVLPKVDGPMNESSDGQTPIKQCQGVQLAPSSSNPRPSSGASIVRKALQREAFNAASSADWTSIELISTSGREAEIEL</sequence>
<evidence type="ECO:0000256" key="2">
    <source>
        <dbReference type="ARBA" id="ARBA00022801"/>
    </source>
</evidence>
<dbReference type="EMBL" id="CP051140">
    <property type="protein sequence ID" value="QIW97420.1"/>
    <property type="molecule type" value="Genomic_DNA"/>
</dbReference>
<feature type="region of interest" description="Disordered" evidence="4">
    <location>
        <begin position="558"/>
        <end position="592"/>
    </location>
</feature>